<dbReference type="GO" id="GO:0009425">
    <property type="term" value="C:bacterial-type flagellum basal body"/>
    <property type="evidence" value="ECO:0007669"/>
    <property type="project" value="InterPro"/>
</dbReference>
<dbReference type="InterPro" id="IPR005503">
    <property type="entry name" value="FliL"/>
</dbReference>
<dbReference type="Proteomes" id="UP000288212">
    <property type="component" value="Unassembled WGS sequence"/>
</dbReference>
<dbReference type="GO" id="GO:0006935">
    <property type="term" value="P:chemotaxis"/>
    <property type="evidence" value="ECO:0007669"/>
    <property type="project" value="UniProtKB-KW"/>
</dbReference>
<comment type="subcellular location">
    <subcellularLocation>
        <location evidence="10">Cell inner membrane</location>
    </subcellularLocation>
    <subcellularLocation>
        <location evidence="2">Cell membrane</location>
        <topology evidence="2">Single-pass membrane protein</topology>
    </subcellularLocation>
</comment>
<dbReference type="GO" id="GO:0071978">
    <property type="term" value="P:bacterial-type flagellum-dependent swarming motility"/>
    <property type="evidence" value="ECO:0007669"/>
    <property type="project" value="TreeGrafter"/>
</dbReference>
<dbReference type="OrthoDB" id="2087278at2"/>
<accession>A0A432VS96</accession>
<keyword evidence="9 10" id="KW-0472">Membrane</keyword>
<evidence type="ECO:0000256" key="1">
    <source>
        <dbReference type="ARBA" id="ARBA00002254"/>
    </source>
</evidence>
<dbReference type="AlphaFoldDB" id="A0A432VS96"/>
<keyword evidence="11" id="KW-0282">Flagellum</keyword>
<proteinExistence type="inferred from homology"/>
<dbReference type="Pfam" id="PF03748">
    <property type="entry name" value="FliL"/>
    <property type="match status" value="1"/>
</dbReference>
<sequence length="166" mass="18255">MAKPQAQKKEKGDKQNSIVLVLTALVVLLVAAVGVNTWLLLDTRNTTLAALQGHIGPSQQAPAPVLVKLEPLSVNLRSDQFGPRILYTAITVEVQDGISRETIMANMAQVRSRLLLLLSGMNAEYISNQEGKLELAELVKQRLSEPYSNGQEILIHNVLFTEFIVQ</sequence>
<gene>
    <name evidence="11" type="ORF">CWE06_09375</name>
</gene>
<evidence type="ECO:0000256" key="8">
    <source>
        <dbReference type="ARBA" id="ARBA00022989"/>
    </source>
</evidence>
<evidence type="ECO:0000256" key="7">
    <source>
        <dbReference type="ARBA" id="ARBA00022779"/>
    </source>
</evidence>
<keyword evidence="8 10" id="KW-1133">Transmembrane helix</keyword>
<evidence type="ECO:0000313" key="12">
    <source>
        <dbReference type="Proteomes" id="UP000288212"/>
    </source>
</evidence>
<keyword evidence="11" id="KW-0969">Cilium</keyword>
<dbReference type="PANTHER" id="PTHR35091">
    <property type="entry name" value="FLAGELLAR PROTEIN FLIL"/>
    <property type="match status" value="1"/>
</dbReference>
<keyword evidence="11" id="KW-0966">Cell projection</keyword>
<evidence type="ECO:0000256" key="5">
    <source>
        <dbReference type="ARBA" id="ARBA00022500"/>
    </source>
</evidence>
<reference evidence="11 12" key="1">
    <citation type="journal article" date="2011" name="Front. Microbiol.">
        <title>Genomic signatures of strain selection and enhancement in Bacillus atrophaeus var. globigii, a historical biowarfare simulant.</title>
        <authorList>
            <person name="Gibbons H.S."/>
            <person name="Broomall S.M."/>
            <person name="McNew L.A."/>
            <person name="Daligault H."/>
            <person name="Chapman C."/>
            <person name="Bruce D."/>
            <person name="Karavis M."/>
            <person name="Krepps M."/>
            <person name="McGregor P.A."/>
            <person name="Hong C."/>
            <person name="Park K.H."/>
            <person name="Akmal A."/>
            <person name="Feldman A."/>
            <person name="Lin J.S."/>
            <person name="Chang W.E."/>
            <person name="Higgs B.W."/>
            <person name="Demirev P."/>
            <person name="Lindquist J."/>
            <person name="Liem A."/>
            <person name="Fochler E."/>
            <person name="Read T.D."/>
            <person name="Tapia R."/>
            <person name="Johnson S."/>
            <person name="Bishop-Lilly K.A."/>
            <person name="Detter C."/>
            <person name="Han C."/>
            <person name="Sozhamannan S."/>
            <person name="Rosenzweig C.N."/>
            <person name="Skowronski E.W."/>
        </authorList>
    </citation>
    <scope>NUCLEOTIDE SEQUENCE [LARGE SCALE GENOMIC DNA]</scope>
    <source>
        <strain evidence="11 12">AK5</strain>
    </source>
</reference>
<keyword evidence="12" id="KW-1185">Reference proteome</keyword>
<comment type="similarity">
    <text evidence="3 10">Belongs to the FliL family.</text>
</comment>
<keyword evidence="6 10" id="KW-0812">Transmembrane</keyword>
<evidence type="ECO:0000256" key="9">
    <source>
        <dbReference type="ARBA" id="ARBA00023136"/>
    </source>
</evidence>
<dbReference type="GO" id="GO:0005886">
    <property type="term" value="C:plasma membrane"/>
    <property type="evidence" value="ECO:0007669"/>
    <property type="project" value="UniProtKB-SubCell"/>
</dbReference>
<evidence type="ECO:0000256" key="10">
    <source>
        <dbReference type="RuleBase" id="RU364125"/>
    </source>
</evidence>
<keyword evidence="5 10" id="KW-0145">Chemotaxis</keyword>
<dbReference type="RefSeq" id="WP_126793436.1">
    <property type="nucleotide sequence ID" value="NZ_PIPI01000006.1"/>
</dbReference>
<evidence type="ECO:0000313" key="11">
    <source>
        <dbReference type="EMBL" id="RUO19233.1"/>
    </source>
</evidence>
<dbReference type="PANTHER" id="PTHR35091:SF2">
    <property type="entry name" value="FLAGELLAR PROTEIN FLIL"/>
    <property type="match status" value="1"/>
</dbReference>
<dbReference type="EMBL" id="PIPI01000006">
    <property type="protein sequence ID" value="RUO19233.1"/>
    <property type="molecule type" value="Genomic_DNA"/>
</dbReference>
<evidence type="ECO:0000256" key="6">
    <source>
        <dbReference type="ARBA" id="ARBA00022692"/>
    </source>
</evidence>
<evidence type="ECO:0000256" key="3">
    <source>
        <dbReference type="ARBA" id="ARBA00008281"/>
    </source>
</evidence>
<feature type="transmembrane region" description="Helical" evidence="10">
    <location>
        <begin position="20"/>
        <end position="41"/>
    </location>
</feature>
<organism evidence="11 12">
    <name type="scientific">Aliidiomarina haloalkalitolerans</name>
    <dbReference type="NCBI Taxonomy" id="859059"/>
    <lineage>
        <taxon>Bacteria</taxon>
        <taxon>Pseudomonadati</taxon>
        <taxon>Pseudomonadota</taxon>
        <taxon>Gammaproteobacteria</taxon>
        <taxon>Alteromonadales</taxon>
        <taxon>Idiomarinaceae</taxon>
        <taxon>Aliidiomarina</taxon>
    </lineage>
</organism>
<evidence type="ECO:0000256" key="2">
    <source>
        <dbReference type="ARBA" id="ARBA00004162"/>
    </source>
</evidence>
<keyword evidence="10" id="KW-0997">Cell inner membrane</keyword>
<protein>
    <recommendedName>
        <fullName evidence="10">Flagellar protein FliL</fullName>
    </recommendedName>
</protein>
<name>A0A432VS96_9GAMM</name>
<keyword evidence="4" id="KW-1003">Cell membrane</keyword>
<comment type="function">
    <text evidence="1 10">Controls the rotational direction of flagella during chemotaxis.</text>
</comment>
<keyword evidence="7 10" id="KW-0283">Flagellar rotation</keyword>
<evidence type="ECO:0000256" key="4">
    <source>
        <dbReference type="ARBA" id="ARBA00022475"/>
    </source>
</evidence>
<comment type="caution">
    <text evidence="11">The sequence shown here is derived from an EMBL/GenBank/DDBJ whole genome shotgun (WGS) entry which is preliminary data.</text>
</comment>